<dbReference type="InterPro" id="IPR008920">
    <property type="entry name" value="TF_FadR/GntR_C"/>
</dbReference>
<dbReference type="GO" id="GO:0003677">
    <property type="term" value="F:DNA binding"/>
    <property type="evidence" value="ECO:0007669"/>
    <property type="project" value="UniProtKB-KW"/>
</dbReference>
<reference evidence="5 6" key="1">
    <citation type="submission" date="2020-08" db="EMBL/GenBank/DDBJ databases">
        <title>Genomic Encyclopedia of Type Strains, Phase IV (KMG-IV): sequencing the most valuable type-strain genomes for metagenomic binning, comparative biology and taxonomic classification.</title>
        <authorList>
            <person name="Goeker M."/>
        </authorList>
    </citation>
    <scope>NUCLEOTIDE SEQUENCE [LARGE SCALE GENOMIC DNA]</scope>
    <source>
        <strain evidence="5 6">DSM 15743</strain>
    </source>
</reference>
<keyword evidence="6" id="KW-1185">Reference proteome</keyword>
<dbReference type="Pfam" id="PF07729">
    <property type="entry name" value="FCD"/>
    <property type="match status" value="1"/>
</dbReference>
<dbReference type="AlphaFoldDB" id="A0A7W6IC55"/>
<proteinExistence type="predicted"/>
<comment type="caution">
    <text evidence="5">The sequence shown here is derived from an EMBL/GenBank/DDBJ whole genome shotgun (WGS) entry which is preliminary data.</text>
</comment>
<dbReference type="EMBL" id="JACIDC010000001">
    <property type="protein sequence ID" value="MBB4038722.1"/>
    <property type="molecule type" value="Genomic_DNA"/>
</dbReference>
<dbReference type="CDD" id="cd07377">
    <property type="entry name" value="WHTH_GntR"/>
    <property type="match status" value="1"/>
</dbReference>
<dbReference type="SMART" id="SM00895">
    <property type="entry name" value="FCD"/>
    <property type="match status" value="1"/>
</dbReference>
<dbReference type="PROSITE" id="PS50949">
    <property type="entry name" value="HTH_GNTR"/>
    <property type="match status" value="1"/>
</dbReference>
<dbReference type="InterPro" id="IPR000524">
    <property type="entry name" value="Tscrpt_reg_HTH_GntR"/>
</dbReference>
<dbReference type="InterPro" id="IPR036388">
    <property type="entry name" value="WH-like_DNA-bd_sf"/>
</dbReference>
<dbReference type="GO" id="GO:0003700">
    <property type="term" value="F:DNA-binding transcription factor activity"/>
    <property type="evidence" value="ECO:0007669"/>
    <property type="project" value="InterPro"/>
</dbReference>
<keyword evidence="1" id="KW-0805">Transcription regulation</keyword>
<organism evidence="5 6">
    <name type="scientific">Microvirga flocculans</name>
    <dbReference type="NCBI Taxonomy" id="217168"/>
    <lineage>
        <taxon>Bacteria</taxon>
        <taxon>Pseudomonadati</taxon>
        <taxon>Pseudomonadota</taxon>
        <taxon>Alphaproteobacteria</taxon>
        <taxon>Hyphomicrobiales</taxon>
        <taxon>Methylobacteriaceae</taxon>
        <taxon>Microvirga</taxon>
    </lineage>
</organism>
<dbReference type="Gene3D" id="1.10.10.10">
    <property type="entry name" value="Winged helix-like DNA-binding domain superfamily/Winged helix DNA-binding domain"/>
    <property type="match status" value="1"/>
</dbReference>
<evidence type="ECO:0000256" key="2">
    <source>
        <dbReference type="ARBA" id="ARBA00023125"/>
    </source>
</evidence>
<evidence type="ECO:0000256" key="3">
    <source>
        <dbReference type="ARBA" id="ARBA00023163"/>
    </source>
</evidence>
<evidence type="ECO:0000256" key="1">
    <source>
        <dbReference type="ARBA" id="ARBA00023015"/>
    </source>
</evidence>
<dbReference type="SMART" id="SM00345">
    <property type="entry name" value="HTH_GNTR"/>
    <property type="match status" value="1"/>
</dbReference>
<keyword evidence="2 5" id="KW-0238">DNA-binding</keyword>
<dbReference type="RefSeq" id="WP_084020599.1">
    <property type="nucleotide sequence ID" value="NZ_JACIDC010000001.1"/>
</dbReference>
<dbReference type="SUPFAM" id="SSF46785">
    <property type="entry name" value="Winged helix' DNA-binding domain"/>
    <property type="match status" value="1"/>
</dbReference>
<evidence type="ECO:0000259" key="4">
    <source>
        <dbReference type="PROSITE" id="PS50949"/>
    </source>
</evidence>
<dbReference type="InterPro" id="IPR011711">
    <property type="entry name" value="GntR_C"/>
</dbReference>
<gene>
    <name evidence="5" type="ORF">GGR34_000351</name>
</gene>
<dbReference type="SUPFAM" id="SSF48008">
    <property type="entry name" value="GntR ligand-binding domain-like"/>
    <property type="match status" value="1"/>
</dbReference>
<feature type="domain" description="HTH gntR-type" evidence="4">
    <location>
        <begin position="13"/>
        <end position="79"/>
    </location>
</feature>
<name>A0A7W6IC55_9HYPH</name>
<accession>A0A7W6IC55</accession>
<dbReference type="Proteomes" id="UP000519439">
    <property type="component" value="Unassembled WGS sequence"/>
</dbReference>
<dbReference type="PANTHER" id="PTHR43537:SF49">
    <property type="entry name" value="TRANSCRIPTIONAL REGULATORY PROTEIN"/>
    <property type="match status" value="1"/>
</dbReference>
<dbReference type="Pfam" id="PF00392">
    <property type="entry name" value="GntR"/>
    <property type="match status" value="1"/>
</dbReference>
<protein>
    <submittedName>
        <fullName evidence="5">DNA-binding GntR family transcriptional regulator</fullName>
    </submittedName>
</protein>
<dbReference type="PANTHER" id="PTHR43537">
    <property type="entry name" value="TRANSCRIPTIONAL REGULATOR, GNTR FAMILY"/>
    <property type="match status" value="1"/>
</dbReference>
<dbReference type="InterPro" id="IPR036390">
    <property type="entry name" value="WH_DNA-bd_sf"/>
</dbReference>
<dbReference type="Gene3D" id="1.20.120.530">
    <property type="entry name" value="GntR ligand-binding domain-like"/>
    <property type="match status" value="1"/>
</dbReference>
<sequence>MEELSEVAGDITHAISNRVFELLRAKIVTGELRPNEPLIETDLAQLLDVSRTPIRESLQRLAAIGLIVPRRRGWAVREYTPAEVLGKFEVRIALEGFAAFLAAQRGTDDQLRRCKRIHEDRLTVEPGDEDRRISTNRDFHAAIIDAAGNEQLKEAIYETGRFYLNRPVVRSSTREEMALAHAEHAAIVDALLARDSQRAEREMRAHIRRTFLMFQRLEPGVHLA</sequence>
<keyword evidence="3" id="KW-0804">Transcription</keyword>
<evidence type="ECO:0000313" key="6">
    <source>
        <dbReference type="Proteomes" id="UP000519439"/>
    </source>
</evidence>
<evidence type="ECO:0000313" key="5">
    <source>
        <dbReference type="EMBL" id="MBB4038722.1"/>
    </source>
</evidence>